<reference evidence="2 3" key="1">
    <citation type="journal article" date="2020" name="Genomics">
        <title>Complete, high-quality genomes from long-read metagenomic sequencing of two wolf lichen thalli reveals enigmatic genome architecture.</title>
        <authorList>
            <person name="McKenzie S.K."/>
            <person name="Walston R.F."/>
            <person name="Allen J.L."/>
        </authorList>
    </citation>
    <scope>NUCLEOTIDE SEQUENCE [LARGE SCALE GENOMIC DNA]</scope>
    <source>
        <strain evidence="2">WasteWater2</strain>
    </source>
</reference>
<name>A0A8H6CSL2_9LECA</name>
<gene>
    <name evidence="2" type="ORF">HO173_011635</name>
</gene>
<dbReference type="Proteomes" id="UP000578531">
    <property type="component" value="Unassembled WGS sequence"/>
</dbReference>
<protein>
    <submittedName>
        <fullName evidence="2">Uncharacterized protein</fullName>
    </submittedName>
</protein>
<dbReference type="RefSeq" id="XP_037159603.1">
    <property type="nucleotide sequence ID" value="XM_037313515.1"/>
</dbReference>
<dbReference type="EMBL" id="JACCJC010000074">
    <property type="protein sequence ID" value="KAF6228788.1"/>
    <property type="molecule type" value="Genomic_DNA"/>
</dbReference>
<accession>A0A8H6CSL2</accession>
<proteinExistence type="predicted"/>
<feature type="region of interest" description="Disordered" evidence="1">
    <location>
        <begin position="1"/>
        <end position="30"/>
    </location>
</feature>
<evidence type="ECO:0000313" key="3">
    <source>
        <dbReference type="Proteomes" id="UP000578531"/>
    </source>
</evidence>
<organism evidence="2 3">
    <name type="scientific">Letharia columbiana</name>
    <dbReference type="NCBI Taxonomy" id="112416"/>
    <lineage>
        <taxon>Eukaryota</taxon>
        <taxon>Fungi</taxon>
        <taxon>Dikarya</taxon>
        <taxon>Ascomycota</taxon>
        <taxon>Pezizomycotina</taxon>
        <taxon>Lecanoromycetes</taxon>
        <taxon>OSLEUM clade</taxon>
        <taxon>Lecanoromycetidae</taxon>
        <taxon>Lecanorales</taxon>
        <taxon>Lecanorineae</taxon>
        <taxon>Parmeliaceae</taxon>
        <taxon>Letharia</taxon>
    </lineage>
</organism>
<evidence type="ECO:0000256" key="1">
    <source>
        <dbReference type="SAM" id="MobiDB-lite"/>
    </source>
</evidence>
<sequence>MHASRDMGQPTDNSNFENDEKSELQSQLRTGSVTVLDLASSTQDGASMLHSSVSA</sequence>
<dbReference type="AlphaFoldDB" id="A0A8H6CSL2"/>
<keyword evidence="3" id="KW-1185">Reference proteome</keyword>
<comment type="caution">
    <text evidence="2">The sequence shown here is derived from an EMBL/GenBank/DDBJ whole genome shotgun (WGS) entry which is preliminary data.</text>
</comment>
<dbReference type="GeneID" id="59293277"/>
<evidence type="ECO:0000313" key="2">
    <source>
        <dbReference type="EMBL" id="KAF6228788.1"/>
    </source>
</evidence>